<dbReference type="GO" id="GO:0003677">
    <property type="term" value="F:DNA binding"/>
    <property type="evidence" value="ECO:0007669"/>
    <property type="project" value="UniProtKB-KW"/>
</dbReference>
<keyword evidence="2" id="KW-0479">Metal-binding</keyword>
<dbReference type="SMART" id="SM00979">
    <property type="entry name" value="TIFY"/>
    <property type="match status" value="1"/>
</dbReference>
<dbReference type="GO" id="GO:0008270">
    <property type="term" value="F:zinc ion binding"/>
    <property type="evidence" value="ECO:0007669"/>
    <property type="project" value="UniProtKB-KW"/>
</dbReference>
<dbReference type="EMBL" id="CACSLK010027773">
    <property type="protein sequence ID" value="CAA0829541.1"/>
    <property type="molecule type" value="Genomic_DNA"/>
</dbReference>
<keyword evidence="4" id="KW-0862">Zinc</keyword>
<evidence type="ECO:0000256" key="7">
    <source>
        <dbReference type="ARBA" id="ARBA00023159"/>
    </source>
</evidence>
<dbReference type="GO" id="GO:0005634">
    <property type="term" value="C:nucleus"/>
    <property type="evidence" value="ECO:0007669"/>
    <property type="project" value="UniProtKB-SubCell"/>
</dbReference>
<dbReference type="PROSITE" id="PS51017">
    <property type="entry name" value="CCT"/>
    <property type="match status" value="1"/>
</dbReference>
<evidence type="ECO:0000256" key="11">
    <source>
        <dbReference type="SAM" id="MobiDB-lite"/>
    </source>
</evidence>
<keyword evidence="9 10" id="KW-0539">Nucleus</keyword>
<keyword evidence="7" id="KW-0010">Activator</keyword>
<evidence type="ECO:0000256" key="4">
    <source>
        <dbReference type="ARBA" id="ARBA00022833"/>
    </source>
</evidence>
<evidence type="ECO:0000259" key="12">
    <source>
        <dbReference type="PROSITE" id="PS51017"/>
    </source>
</evidence>
<dbReference type="GO" id="GO:0006355">
    <property type="term" value="P:regulation of DNA-templated transcription"/>
    <property type="evidence" value="ECO:0007669"/>
    <property type="project" value="InterPro"/>
</dbReference>
<accession>A0A9N7NFF2</accession>
<dbReference type="Pfam" id="PF06203">
    <property type="entry name" value="CCT"/>
    <property type="match status" value="1"/>
</dbReference>
<organism evidence="14 15">
    <name type="scientific">Striga hermonthica</name>
    <name type="common">Purple witchweed</name>
    <name type="synonym">Buchnera hermonthica</name>
    <dbReference type="NCBI Taxonomy" id="68872"/>
    <lineage>
        <taxon>Eukaryota</taxon>
        <taxon>Viridiplantae</taxon>
        <taxon>Streptophyta</taxon>
        <taxon>Embryophyta</taxon>
        <taxon>Tracheophyta</taxon>
        <taxon>Spermatophyta</taxon>
        <taxon>Magnoliopsida</taxon>
        <taxon>eudicotyledons</taxon>
        <taxon>Gunneridae</taxon>
        <taxon>Pentapetalae</taxon>
        <taxon>asterids</taxon>
        <taxon>lamiids</taxon>
        <taxon>Lamiales</taxon>
        <taxon>Orobanchaceae</taxon>
        <taxon>Buchnereae</taxon>
        <taxon>Striga</taxon>
    </lineage>
</organism>
<gene>
    <name evidence="14" type="ORF">SHERM_25110</name>
</gene>
<comment type="caution">
    <text evidence="14">The sequence shown here is derived from an EMBL/GenBank/DDBJ whole genome shotgun (WGS) entry which is preliminary data.</text>
</comment>
<keyword evidence="6" id="KW-0238">DNA-binding</keyword>
<dbReference type="InterPro" id="IPR010402">
    <property type="entry name" value="CCT_domain"/>
</dbReference>
<evidence type="ECO:0000313" key="14">
    <source>
        <dbReference type="EMBL" id="CAA0829541.1"/>
    </source>
</evidence>
<reference evidence="14" key="1">
    <citation type="submission" date="2019-12" db="EMBL/GenBank/DDBJ databases">
        <authorList>
            <person name="Scholes J."/>
        </authorList>
    </citation>
    <scope>NUCLEOTIDE SEQUENCE</scope>
</reference>
<dbReference type="OrthoDB" id="2162994at2759"/>
<dbReference type="PANTHER" id="PTHR46125:SF27">
    <property type="entry name" value="GATA TRANSCRIPTION FACTOR 28"/>
    <property type="match status" value="1"/>
</dbReference>
<proteinExistence type="predicted"/>
<evidence type="ECO:0000256" key="3">
    <source>
        <dbReference type="ARBA" id="ARBA00022771"/>
    </source>
</evidence>
<dbReference type="PANTHER" id="PTHR46125">
    <property type="entry name" value="GATA TRANSCRIPTION FACTOR 28"/>
    <property type="match status" value="1"/>
</dbReference>
<evidence type="ECO:0000256" key="6">
    <source>
        <dbReference type="ARBA" id="ARBA00023125"/>
    </source>
</evidence>
<sequence>MDGMHGSEPGMMHYLEDQHHHGLHHHMNDGDDIDQDDNGDHNNMGNTDGVNEVMDGDANSMGNQSNNPDGLIPVGGSENSNQLTLSFQGQVYVFDSVSPEKVQAVLLLLGGREVPPNIPAAPISAVSNREASSTPPKLNVPQRIASLIRFREKRKERNFDKKIRYTVRKEVALRMQRNKGQFTSSKPTNDDSTSNWDSNPNWGNDGSQVQDIS</sequence>
<evidence type="ECO:0000256" key="8">
    <source>
        <dbReference type="ARBA" id="ARBA00023163"/>
    </source>
</evidence>
<keyword evidence="5" id="KW-0805">Transcription regulation</keyword>
<dbReference type="InterPro" id="IPR045280">
    <property type="entry name" value="TIFY-like"/>
</dbReference>
<evidence type="ECO:0000256" key="9">
    <source>
        <dbReference type="ARBA" id="ARBA00023242"/>
    </source>
</evidence>
<evidence type="ECO:0000256" key="2">
    <source>
        <dbReference type="ARBA" id="ARBA00022723"/>
    </source>
</evidence>
<keyword evidence="15" id="KW-1185">Reference proteome</keyword>
<protein>
    <submittedName>
        <fullName evidence="14">GATA transcription factor 28</fullName>
    </submittedName>
</protein>
<evidence type="ECO:0000313" key="15">
    <source>
        <dbReference type="Proteomes" id="UP001153555"/>
    </source>
</evidence>
<evidence type="ECO:0000256" key="1">
    <source>
        <dbReference type="ARBA" id="ARBA00004123"/>
    </source>
</evidence>
<name>A0A9N7NFF2_STRHE</name>
<dbReference type="PROSITE" id="PS51320">
    <property type="entry name" value="TIFY"/>
    <property type="match status" value="1"/>
</dbReference>
<dbReference type="Pfam" id="PF06200">
    <property type="entry name" value="tify"/>
    <property type="match status" value="1"/>
</dbReference>
<comment type="subcellular location">
    <subcellularLocation>
        <location evidence="1 10">Nucleus</location>
    </subcellularLocation>
</comment>
<feature type="region of interest" description="Disordered" evidence="11">
    <location>
        <begin position="176"/>
        <end position="213"/>
    </location>
</feature>
<keyword evidence="8" id="KW-0804">Transcription</keyword>
<feature type="domain" description="Tify" evidence="13">
    <location>
        <begin position="76"/>
        <end position="111"/>
    </location>
</feature>
<dbReference type="InterPro" id="IPR010399">
    <property type="entry name" value="Tify_dom"/>
</dbReference>
<evidence type="ECO:0000256" key="10">
    <source>
        <dbReference type="PROSITE-ProRule" id="PRU00357"/>
    </source>
</evidence>
<keyword evidence="3" id="KW-0863">Zinc-finger</keyword>
<feature type="compositionally biased region" description="Polar residues" evidence="11">
    <location>
        <begin position="178"/>
        <end position="213"/>
    </location>
</feature>
<feature type="domain" description="CCT" evidence="12">
    <location>
        <begin position="143"/>
        <end position="185"/>
    </location>
</feature>
<dbReference type="AlphaFoldDB" id="A0A9N7NFF2"/>
<evidence type="ECO:0000259" key="13">
    <source>
        <dbReference type="PROSITE" id="PS51320"/>
    </source>
</evidence>
<dbReference type="Proteomes" id="UP001153555">
    <property type="component" value="Unassembled WGS sequence"/>
</dbReference>
<evidence type="ECO:0000256" key="5">
    <source>
        <dbReference type="ARBA" id="ARBA00023015"/>
    </source>
</evidence>
<feature type="region of interest" description="Disordered" evidence="11">
    <location>
        <begin position="22"/>
        <end position="74"/>
    </location>
</feature>